<protein>
    <recommendedName>
        <fullName evidence="1">Gcp-like domain-containing protein</fullName>
    </recommendedName>
</protein>
<reference evidence="2" key="1">
    <citation type="journal article" date="2014" name="Front. Microbiol.">
        <title>High frequency of phylogenetically diverse reductive dehalogenase-homologous genes in deep subseafloor sedimentary metagenomes.</title>
        <authorList>
            <person name="Kawai M."/>
            <person name="Futagami T."/>
            <person name="Toyoda A."/>
            <person name="Takaki Y."/>
            <person name="Nishi S."/>
            <person name="Hori S."/>
            <person name="Arai W."/>
            <person name="Tsubouchi T."/>
            <person name="Morono Y."/>
            <person name="Uchiyama I."/>
            <person name="Ito T."/>
            <person name="Fujiyama A."/>
            <person name="Inagaki F."/>
            <person name="Takami H."/>
        </authorList>
    </citation>
    <scope>NUCLEOTIDE SEQUENCE</scope>
    <source>
        <strain evidence="2">Expedition CK06-06</strain>
    </source>
</reference>
<dbReference type="Gene3D" id="3.30.420.40">
    <property type="match status" value="1"/>
</dbReference>
<dbReference type="EMBL" id="BARU01017898">
    <property type="protein sequence ID" value="GAH50097.1"/>
    <property type="molecule type" value="Genomic_DNA"/>
</dbReference>
<dbReference type="AlphaFoldDB" id="X1FYN1"/>
<dbReference type="Pfam" id="PF00814">
    <property type="entry name" value="TsaD"/>
    <property type="match status" value="1"/>
</dbReference>
<evidence type="ECO:0000259" key="1">
    <source>
        <dbReference type="Pfam" id="PF00814"/>
    </source>
</evidence>
<sequence>EYPGGPSIERAAERGSPRAVEFTRPWLGADSLDFSFSGLKTAVLYHVRGKGAEAKRRATRLSTQESADVAASFQECVVDVLVGKTMRAAEACGVDRILIGGGVAANLRLRARLREEAESLGLEVLLPPLEYCTDNAAMVAGLAYHYVEAGRTADLDLEARA</sequence>
<evidence type="ECO:0000313" key="2">
    <source>
        <dbReference type="EMBL" id="GAH50097.1"/>
    </source>
</evidence>
<dbReference type="InterPro" id="IPR000905">
    <property type="entry name" value="Gcp-like_dom"/>
</dbReference>
<feature type="domain" description="Gcp-like" evidence="1">
    <location>
        <begin position="2"/>
        <end position="140"/>
    </location>
</feature>
<name>X1FYN1_9ZZZZ</name>
<dbReference type="PANTHER" id="PTHR11735">
    <property type="entry name" value="TRNA N6-ADENOSINE THREONYLCARBAMOYLTRANSFERASE"/>
    <property type="match status" value="1"/>
</dbReference>
<dbReference type="SUPFAM" id="SSF53067">
    <property type="entry name" value="Actin-like ATPase domain"/>
    <property type="match status" value="1"/>
</dbReference>
<dbReference type="InterPro" id="IPR043129">
    <property type="entry name" value="ATPase_NBD"/>
</dbReference>
<proteinExistence type="predicted"/>
<organism evidence="2">
    <name type="scientific">marine sediment metagenome</name>
    <dbReference type="NCBI Taxonomy" id="412755"/>
    <lineage>
        <taxon>unclassified sequences</taxon>
        <taxon>metagenomes</taxon>
        <taxon>ecological metagenomes</taxon>
    </lineage>
</organism>
<accession>X1FYN1</accession>
<dbReference type="PANTHER" id="PTHR11735:SF6">
    <property type="entry name" value="TRNA N6-ADENOSINE THREONYLCARBAMOYLTRANSFERASE, MITOCHONDRIAL"/>
    <property type="match status" value="1"/>
</dbReference>
<gene>
    <name evidence="2" type="ORF">S03H2_29635</name>
</gene>
<comment type="caution">
    <text evidence="2">The sequence shown here is derived from an EMBL/GenBank/DDBJ whole genome shotgun (WGS) entry which is preliminary data.</text>
</comment>
<feature type="non-terminal residue" evidence="2">
    <location>
        <position position="1"/>
    </location>
</feature>